<comment type="caution">
    <text evidence="2">The sequence shown here is derived from an EMBL/GenBank/DDBJ whole genome shotgun (WGS) entry which is preliminary data.</text>
</comment>
<organism evidence="2 3">
    <name type="scientific">Candidatus Micropelagius thuwalensis</name>
    <dbReference type="NCBI Taxonomy" id="1397666"/>
    <lineage>
        <taxon>Bacteria</taxon>
        <taxon>Pseudomonadati</taxon>
        <taxon>Pseudomonadota</taxon>
        <taxon>Alphaproteobacteria</taxon>
        <taxon>PS1 clade</taxon>
        <taxon>Candidatus Micropelagius</taxon>
    </lineage>
</organism>
<evidence type="ECO:0000256" key="1">
    <source>
        <dbReference type="SAM" id="Phobius"/>
    </source>
</evidence>
<dbReference type="STRING" id="1397666.RS24_01250"/>
<keyword evidence="1" id="KW-0472">Membrane</keyword>
<name>U2XMD3_9PROT</name>
<dbReference type="AlphaFoldDB" id="U2XMD3"/>
<dbReference type="GO" id="GO:0016740">
    <property type="term" value="F:transferase activity"/>
    <property type="evidence" value="ECO:0007669"/>
    <property type="project" value="UniProtKB-KW"/>
</dbReference>
<dbReference type="Proteomes" id="UP000016762">
    <property type="component" value="Unassembled WGS sequence"/>
</dbReference>
<keyword evidence="1" id="KW-0812">Transmembrane</keyword>
<keyword evidence="3" id="KW-1185">Reference proteome</keyword>
<dbReference type="EMBL" id="AWXE01000004">
    <property type="protein sequence ID" value="ERL46252.1"/>
    <property type="molecule type" value="Genomic_DNA"/>
</dbReference>
<proteinExistence type="predicted"/>
<reference evidence="2 3" key="1">
    <citation type="journal article" date="2014" name="FEMS Microbiol. Ecol.">
        <title>Genomic differentiation among two strains of the PS1 clade isolated from geographically separated marine habitats.</title>
        <authorList>
            <person name="Jimenez-Infante F."/>
            <person name="Ngugi D.K."/>
            <person name="Alam I."/>
            <person name="Rashid M."/>
            <person name="Baalawi W."/>
            <person name="Kamau A.A."/>
            <person name="Bajic V.B."/>
            <person name="Stingl U."/>
        </authorList>
    </citation>
    <scope>NUCLEOTIDE SEQUENCE [LARGE SCALE GENOMIC DNA]</scope>
    <source>
        <strain evidence="2 3">RS24</strain>
    </source>
</reference>
<keyword evidence="1" id="KW-1133">Transmembrane helix</keyword>
<evidence type="ECO:0000313" key="2">
    <source>
        <dbReference type="EMBL" id="ERL46252.1"/>
    </source>
</evidence>
<sequence length="115" mass="12454">MPERTGCVRALLITVIVLGILLVGGLAVVVGTIIKRVTDDSPSPRPETINGKISISEPGFENIINVPEGAALMATEINDRKIILHLRDAEGDFLLLVNMKTGQEIGRVRLKTQKN</sequence>
<gene>
    <name evidence="2" type="ORF">RS24_01250</name>
</gene>
<feature type="transmembrane region" description="Helical" evidence="1">
    <location>
        <begin position="12"/>
        <end position="34"/>
    </location>
</feature>
<protein>
    <submittedName>
        <fullName evidence="2">3-deoxy-D-manno-octulosonic-acid transferase protein</fullName>
        <ecNumber evidence="2">2.-.-.-</ecNumber>
    </submittedName>
</protein>
<keyword evidence="2" id="KW-0808">Transferase</keyword>
<accession>U2XMD3</accession>
<evidence type="ECO:0000313" key="3">
    <source>
        <dbReference type="Proteomes" id="UP000016762"/>
    </source>
</evidence>
<dbReference type="EC" id="2.-.-.-" evidence="2"/>